<feature type="region of interest" description="Disordered" evidence="16">
    <location>
        <begin position="4298"/>
        <end position="4317"/>
    </location>
</feature>
<feature type="transmembrane region" description="Helical" evidence="17">
    <location>
        <begin position="6822"/>
        <end position="6842"/>
    </location>
</feature>
<evidence type="ECO:0000256" key="6">
    <source>
        <dbReference type="ARBA" id="ARBA00022737"/>
    </source>
</evidence>
<dbReference type="FunFam" id="1.10.418.10:FF:000057">
    <property type="entry name" value="Calmin"/>
    <property type="match status" value="1"/>
</dbReference>
<dbReference type="InterPro" id="IPR056887">
    <property type="entry name" value="SYNE1/2_dom"/>
</dbReference>
<sequence length="6872" mass="782173">MASRDSSDGLTAGERGIPLDIDDVQMLLQVEQEQVQKRTFTNWINAQLSKRSCTSLVQDLFADLRDGARLLDLLEVMSGQHLIEELASMLSFGSRSSSLDSLSSVDSAPGTPVRGSPVPQRASPIHTRFRLSAKKALLLWVQDQCQKVGSSVSVKDFKSSWRSGVAFHAILCSLRPDLVDMSLTETRSNRENLEEAFRIAQEELGIPRLLEPEDIDVSHPDDKSIMTYVAQFLQYSSDMPTVDDDLQASPSQKVREMTCWLRQAYEELLDVWSSTEREGYSRRYQAFQTFVGSFYEQRRPVIPMLSAMKRSTKLSEEQVALRQAWDNMEDRLHRYKTELDGALPAPLHSLSNWLQRMEAVLDDDQGTSDHANAARNARDKQEQLKVYKALMVDMSGHLDTLHLFHNTDDEGSAQIPAEKLDELKRRFTNARVTAKYHGIKLEYSEHWHNVCETLSHLKGKLNTWRGPYGSQESVLSLLQDWTDTIEKQGMVSILNELLHKLKETASTYTGKAALSEDSGTVNRQVKEAEGEAAVSAVEVNTVRGTMDRVLVAWESYKHCSHSLQVFLEQALAESKVPDNLSKWSSLQAQLNKTGNYLIEVTNSSTSSSLANELGKLNRRWADFIKRTKFAVPSQQVSSSAPCAQAMQRLVQEADWTLREAVEVSSEALHSYRKRLQMRQALGEAEQACGGLQKTTSELESRLTELAHCNTEAMEVCQLWKELQDSGHHGPHPKAKSLIGRRLQLEEKMVAEGQDLQALLEQMQENSSLPFLSVCALQGRVKHTVKHSKDIIKIFTSIRVKREGKPESHQPPPKVIVHAYTIPEPRAGTFQEYETHTSKPKKSFPTSLTQSPQQKSPSHSQKTAKTEIKFQVLSHADPQYQPHDQPSVLLRAEDKGIKNQAFLPNPSGNVMQMELQPEYQKLSVRSSQPRTTKSSEWPQQLSESSGSTVIQSVTQSGFKSKTQDISFNSQQHHGLLAKAHSLPQHLETSCVHVKTPTVAQIQLQTQGDSHGHTQLVISPHTPQQAQAWPKVLSPSIHQREQDQSNAPNPRPVPEQSEVFARAHAMARSRMNKAKQLLQQHIEEVTTIFSNRVISKEQARRKQGALRRLNPAALNEFLGAVEGVGAFCSEAQLQELERLSLSVRAQWEDVRSAIESFLPELWQEVERRQSINQALLRHDINTNTEIPACDPDQVCSKQDTVHTNSVETKQTAERTVIYDEEKQEVEDSLQEAYSSYTAALSAFKQQLQMNSEQLNTDFLTGSSLSAVTLKKCLQDLQVMRQKTEALWFEFTLQSSSHMKDDYGKETDRIELIEQWRGQQICFHARMRSLKSALEMLEPTDIRIKQLSDQLDQNSRKTLDIRGFALNDSTAIYEETKLVGEHIEREMMLLSEMERKVTVSAGSTETELQAHLLLEQIIQSCTECLQLLNNRLAGTMSVIGALEHFLSFLHKLNDEVSTADRTSPLTAAPAADHTSRLASIREKLQQATDEAAQIDCLLKDAGMSVTLDKKLGSCQDLVASCATKIIALEMRGVQGSKEEEKRERMLRKKRKALQVTLNEVQRSMERQGLKEATLPALQHRLRCLTDIDCKLAAVRSDIQSLRDASAQTSTSEEGLRELEVQWEEIHKTLSESQEECLSLTELLKKFQSCRAHLNNTLRISEQTISEQTSYMGRENLQRIITRVNTIKSDLSALGDGVEEFRAVCRQLHSRIRNIPDCPDAPFESEADALMDRWLDVSERTDCHFDNLQIGLSLWDKLLLLAREVESWTNIKIREFAQPHPFQTEQDILAMQEELKIQEENVDHFHHRSDEIKESLHSSEPPLELQVIESQMRKRMEEVRELFTETSDVYRELVAAKAQVTARMTECMSSVQMIKDALSTLAVSKGPQLIQDIQVLSEKLQLETEQADTLMQQVAMLANVANPESLLSLAEDGAQLHEFISEVRNMILLKKKEAESPSKPQQVKYAQVTKSDDIHFKVTVQKIQDPPPEKNDFSNTQEEQDQSSSDISKEIQAKDIHEDSLELEDFLKDLQNFRHLLQRTEDSLKRLQQSVDTQETDTQNITAKGMERLQGLQVVLDLRPEGNSRLEKLKVRGQALLQRHSEREGRDIQDVLCMLRDAESQWDSVLQSAVEHHRLLQDVMERSFSEQHQQLHLETRLQQLQEQIAALPAHFPWPGMTEKKLFVEKAHYLLEKAKALDSEVTALKFHQVPLTQDPRWIDQSWDNLENSVSSLVKQISDVCGGLDESIQTERHWSLVLNQCNATLDTLQKEMLMSSNKKDQKSKMNTLEALLQALCHEAKNLHEVKILTTSLLKSCTPDGQKALSQDIQTLLKKHTMLEKSINEQLHHLQRQKAAEMDFEATKREEEDGKHSNDITLDGMQLSSLMESVQPVQTVSLPEITAGVETVKALDAIEGRDDMDFPENTDRQLSESRTALVGTSHSGTTGTHPYNIKSADLNNSIQKQVPNSGDISETSRAESQITTAVPLQLDFSIHAEAGSKEQAENTDSSDCLQTQEMFKAKNGSEGDQCEGFKDNSKLTRTANQLACASALGTLLDMSRNVHSVMDTSDVPTEYKTMEAQWPLQPLPLEMENQLGRAVLSILKCRYKPAQLSKELMSQQLQEAETYKQYVEEQLASQSQCGGLGLSQLNQNMKESWNSVLVDATATVQVKEAQFQQVTQYHLQIKAIQDMLQELEEELDSLSLKKTLCIPQAHGPKQEDARRPDAYMLPFVKSLQKKWQILEGTADRTLRHADHCISETSILIKDANARLGELNVLQIPSPSPLTQIKDCQRAIQEMITFNEFVEINEQYMYLLELSHALFQCPLGEKEKEDICNVFQNLKSQLDCVQENLCTESVCPTDHLLAEIIDTMKSWFAWAKQTESRIIRKKKLCLFPEEASQQVTSMNKLQSDISSKQLTLSSVVMKLKEQIAGLSQVDSHHLLSAIQTLENVYSKISEKAENVSAELNQMLHARQTLEMQITAITTWLASLLEKESNKAEKATLKEAEKRLCIIQRLLDETKNTSHGLSSVDNFHLINKLSTLQEEITGIVKCKETNCWELKEILNAQKSYTEEFTAIQKSLRQITTDLEKQRYPVKKEHTLAAFVPIRHMLIEHLSQVLEFQHCQENQRKDILQIILSLQEKMRLLDQQSMGHEEYLKSKKHLENHIEAVKKRVFEVMNTSKDVDKRLHLGQTLLVEIRLVKIYCQETAEQLDDISGDLFPSQINSERQRIQSILKSLAAWENNISNDVENQEDSVLASSFSNLRKLTPITDHFMRVEEQLKQNSCLDPSDQAITVALQTCLTLERSVAWVMRILAISKDWKAVEGYGKTTDIGKRILNDCKMQMENLLKAKEALKDYRSAVRRAVGFLQKIETDLLVPSASFKDTEEELNCTQQLLTNLSKGFQDHITEFQARLPSQACFSPQTKTLHIQFLSHLYVTHAKVEAQAQLKLETIQTCLMEQATHNKQHEDINHLLQNFDANLTDSFSHKQISLEECKDQLDKIKALKEELVNVGTRLEDLKDQCRVLNCNVASEKNLGHLLKHWALLQWRLDMLKSRVAHTETQWLEIKLRIKRSREALDHLQHSLSEIPKMKDSHGKLQVILEQTKQLQNELEKEQLTLVSLQRYESRQLSASTLPNTLSPIRQELQSLLSRCGSLKEQSSEVRNDVLSKIQECGRFQEELKGLQQSVLSLLLVLQSQSDPRHIREVRAEVDAQNVRLQDIMDRVTKTSKDPPREIQNLHDQITLSLKEAKNNVGQAMENSGSLKRISEHVDKVTLGLSGVEALLQQKSPTVKEAESILKLLWDELDQWHSRITELEAEVQELAEEQPERAHILMDELTKPLQLYQAVAKQAEQRTAFINRIPTCLQEYEDILRSSTCWLAEAQSWLKSPQSYRTAKCLHSHVNALQMMLDESEGIQGSMEAFGPSLQEISAVYDTSTEEQNLLQISTNIRHMQLSVLEPLSHLQHAAEEMDAIETEVKTMEKSITQIKSILSTVETEEIPPEEHLQNRQVILENLQAMQRTLAEIERCRDGLGLPPGAEISLSVFHTAEQLYPQINELLKLTEEQSTTYRAAIGHSVPFTSSSDGGMVSSLALQCSGEVMVPVDTANSKDEDDDEYDDEGGHSSSSETLTCSSPEYQDEISVFEVSGREVTAVSITKESFPGSRERTEETKLESGTLSTSIISNTTCSRTVDADDDRSHVPVTTPETLLPLTLKPDEQLNMLSKETEETLEDIKHQETTEIPEGVTHTIELNPKQIGASSVKPVLVCTNKNVLGIEESSIQEILTEQFKDSGTKPTEIAVPALETKSDSEEDKALSPDETPVNKASVEITTIIVEQVSLTKESPAKKSVESVCLKTESKPENGTSSKQISIADDAVSVSATVCPPLLDTSMPVTTDPIVKLSMPTKMMGKETEESLKAKTMEKPEGVTRIDVLKQEQIGASTVKPGLISKDKDIVDIGTESDLQEMLEEFKSKPIEKEILRHSAVSEDQQGAVSFLTAVPILDTNTTPQKDTALQQMQRELEEQRNLIQAIAHQSSSSDLEQEDKMQSQKCERSIDGSLYVHKQPPGMEVTWDQLLSRLNLLLHSVNTEQDRTMLEVKSVGEVEVVSDTGSSIIQEMHWHVEQLQLIQQKQFTLDSPDGIDQFKLCEALSSLGHTLSRITHTLQPESEMSRETSQLHLLNLQCLSSHLASVSRMIISMGQEITLSELPDATSCLERISSCISSIQRSLSTQEELLSRQLGHSPQLQGEQDKVLRSMRKDQRTQQEVSALQRCYQANLQGLRDLLELGSERLQHSQVTHQYSCSQLRALLKGHKRYFKEIRWYHTMIQYLSKQIPEGALKDQEEVEQLISALVLQALGQGIQIQHNFEERSRLEEMEVKLGKQLEELEAALPSNDLNTETELPDRLQAYQRLQRLLEDNRPQLELLQAQALFPERVNHAGPISELQDNWLALHRQLEQELQHTQVMQVSYKRFQCTSAELEVWIASAVTNVQLWNNLRDPNPQDSECLLLNIMNFFKELESRSAQKASAVRAGTQVQQLSDTEDNEIRQHLFQIEKDWTELTNAVPSVQCTLQQLLAVLGQSKVRAYLSSWLEQMKSRLEEESSREHHVLNSTELSTLLQTLKDFKAETRSWQPCIDFLNHSVEETGFVGDAANRIARLKLSEQLGALNLCWILLQREIDIKMREIEQKMQDCAQREEHLQCLHSWISVQEKKMKVNERPTGRIQIQQALKESEEVEEMLKLKSTELLHMRSHHMLGQKDGQHPGDQTFSSQVESTSEQCQTLMQQMSAVRTVLVGLKEQWAQLDEAQRDAALHTVSITYELECSKIPALSLQQSKEHVEHLQELQMEVERSEQTWTNLSRLFSVLEDKIHPGAAVLVSDELDQRKTRWVDVKRDVSLELQKAQVELHLWQDYRLLYEGCSKLLNQYWEQCEAFCSLPKKQEYDIELLLSKINNIIGLEDKLEELHGNVGNVLEASKLLMAQLEPQAATVIQSEASLLSNDLVHLSQELVKTRGHLQEELEDRVGFSNDLKSLMQCLKRSETSPSASSEHLKLALLELSARTPDLGTLNEQSLRLPLAISEAEQLQFLNSQWVKVFTQSVNRHREMYSVQLCDHSFQQKCQAWMVLLEKLESGLSTDISGNEISMREQLALHQKLKMEVLIGQQLLDAVVSEELQILDKSQVEDRKDLILKLAQLKEQWRGTLRRVQQRSRCLEQQTEQWRLYRTGLKRLWRLLKDLDHLLSPAELAPCSFQQLQQSIKDYEQAREKLSDQEELYTQTVQLCRQILPLADIQTQSDLKNESGALQEAWEQRKDLLVKRKILSETVIQNWSCCEDGLADSALHLREIAVRLKQPPLDNIELQEKLIKEEENSLKLWAGGLKELVTMKTDISQYVMPTDTLLLHGQVEELHSQWEELCLKVSKRKQEIADHLNAWTIFNDKHKELCEWLAQMERKVLHSGDYFSIEDMIEKLKKDCMEEINLFSENKSHLKRLGEQLLLASDQAKEVNIHCMLKDVSDRWQHLFDHIEARVNKLKETQAAVQQLDKNMSNLRSWLSRIEAELTMPVLYNICNGDEIQKRLEEQQELQQDIEQHTEGITSVLTLCDILLHDEDACSNNTENDSIQQTTHSLDQRWRSICSMSLERKIRIEETWRMWCKFQDDYSQFEDWLNLAEHTAAEPKSSDVLYTVAKEELKRYEALQREVLEKLVQLEMINSQYRRLARENRTDSANRLRTMVHQGNQRWDALHQRVAAILRRLRHFTAQREDFEGTRKSLLVWLTEMDLQLTNVEHLSETDIEHKLKKLKGLKKKITQNTDKIDTLIVFGEGLIQRSAPLDAVLIEDELEELHSYCQEVFSRVGCFHQRLTSPQPLCTSESTAGLEDSDVAEPSQDTSIGQSSMSLLVPPQERSGCETPLSVDSIPLEWDHTGDVGGSSSHEEDDDASFFSCLSVPGQDVEAHSWHSQAIPVTVAYTIPDTKEHTPDLPQHESTPYKQGYVQLMSESSSSIKNVKKVSIILDDGKQQEDHGGLTSLSAAEKQSRVIERWELLQAQAVREEQCYSKDQKQLTSDLHDITSWLGQVIPELEKFQNEETACISVQIMEARVKQLKDMQKTFARYKTLMLSLNLCGRELQCETGPEVQQLKEDFCSMNRSWAEACVSLEEWEDNLRRSFMHCQEFHETLHSLLLWLAHAESRRFTVNINDPSVQLSMLHEHRAVLMGLEEELNARRRRVSSLQEITTELLPESGPEDDFEATEKLHVIRNKLQLLLRQVKQDLQTVQERLDSPEALALGKGQDPDSSSEEQTASRTSGATRMQNRDTSPPRSFFYRVLRAAFPLHILFLLLLVFACLVPLSEEDYSCSLSNNFARSFYPMLRYTNGPPPT</sequence>
<comment type="caution">
    <text evidence="20">The sequence shown here is derived from an EMBL/GenBank/DDBJ whole genome shotgun (WGS) entry which is preliminary data.</text>
</comment>
<evidence type="ECO:0000259" key="19">
    <source>
        <dbReference type="PROSITE" id="PS51049"/>
    </source>
</evidence>
<name>A0AA88NT23_TACVA</name>
<keyword evidence="9 14" id="KW-0472">Membrane</keyword>
<feature type="compositionally biased region" description="Basic and acidic residues" evidence="16">
    <location>
        <begin position="2411"/>
        <end position="2424"/>
    </location>
</feature>
<evidence type="ECO:0000256" key="1">
    <source>
        <dbReference type="ARBA" id="ARBA00004245"/>
    </source>
</evidence>
<evidence type="ECO:0000256" key="14">
    <source>
        <dbReference type="PROSITE-ProRule" id="PRU00385"/>
    </source>
</evidence>
<dbReference type="SMART" id="SM01249">
    <property type="entry name" value="KASH"/>
    <property type="match status" value="1"/>
</dbReference>
<dbReference type="InterPro" id="IPR002017">
    <property type="entry name" value="Spectrin_repeat"/>
</dbReference>
<dbReference type="CDD" id="cd00176">
    <property type="entry name" value="SPEC"/>
    <property type="match status" value="2"/>
</dbReference>
<dbReference type="Pfam" id="PF00435">
    <property type="entry name" value="Spectrin"/>
    <property type="match status" value="1"/>
</dbReference>
<dbReference type="PROSITE" id="PS00019">
    <property type="entry name" value="ACTININ_1"/>
    <property type="match status" value="1"/>
</dbReference>
<dbReference type="Gene3D" id="1.20.58.60">
    <property type="match status" value="11"/>
</dbReference>
<evidence type="ECO:0000259" key="18">
    <source>
        <dbReference type="PROSITE" id="PS50021"/>
    </source>
</evidence>
<dbReference type="InterPro" id="IPR057057">
    <property type="entry name" value="Spectrin_SYNE1"/>
</dbReference>
<keyword evidence="12" id="KW-0539">Nucleus</keyword>
<keyword evidence="6" id="KW-0677">Repeat</keyword>
<feature type="compositionally biased region" description="Low complexity" evidence="16">
    <location>
        <begin position="849"/>
        <end position="860"/>
    </location>
</feature>
<feature type="topological domain" description="Perinuclear space" evidence="14">
    <location>
        <begin position="6843"/>
        <end position="6872"/>
    </location>
</feature>
<comment type="subcellular location">
    <subcellularLocation>
        <location evidence="1">Cytoplasm</location>
        <location evidence="1">Cytoskeleton</location>
    </subcellularLocation>
    <subcellularLocation>
        <location evidence="13">Nucleus outer membrane</location>
        <topology evidence="13">Single-pass type IV membrane protein</topology>
    </subcellularLocation>
</comment>
<feature type="region of interest" description="Disordered" evidence="16">
    <location>
        <begin position="6775"/>
        <end position="6809"/>
    </location>
</feature>
<evidence type="ECO:0000313" key="20">
    <source>
        <dbReference type="EMBL" id="KAK2864041.1"/>
    </source>
</evidence>
<feature type="topological domain" description="Cytoplasmic" evidence="14">
    <location>
        <begin position="1"/>
        <end position="6821"/>
    </location>
</feature>
<feature type="coiled-coil region" evidence="15">
    <location>
        <begin position="5329"/>
        <end position="5356"/>
    </location>
</feature>
<feature type="domain" description="Calponin-homology (CH)" evidence="18">
    <location>
        <begin position="131"/>
        <end position="237"/>
    </location>
</feature>
<protein>
    <recommendedName>
        <fullName evidence="22">Nesprin-2-like</fullName>
    </recommendedName>
</protein>
<feature type="region of interest" description="Disordered" evidence="16">
    <location>
        <begin position="1976"/>
        <end position="2006"/>
    </location>
</feature>
<feature type="compositionally biased region" description="Basic and acidic residues" evidence="16">
    <location>
        <begin position="4158"/>
        <end position="4167"/>
    </location>
</feature>
<dbReference type="GO" id="GO:0003779">
    <property type="term" value="F:actin binding"/>
    <property type="evidence" value="ECO:0007669"/>
    <property type="project" value="UniProtKB-KW"/>
</dbReference>
<feature type="coiled-coil region" evidence="15">
    <location>
        <begin position="2938"/>
        <end position="2972"/>
    </location>
</feature>
<dbReference type="EMBL" id="JAVHJS010000003">
    <property type="protein sequence ID" value="KAK2864041.1"/>
    <property type="molecule type" value="Genomic_DNA"/>
</dbReference>
<dbReference type="SMART" id="SM00033">
    <property type="entry name" value="CH"/>
    <property type="match status" value="1"/>
</dbReference>
<feature type="region of interest" description="Disordered" evidence="16">
    <location>
        <begin position="101"/>
        <end position="121"/>
    </location>
</feature>
<keyword evidence="10" id="KW-0009">Actin-binding</keyword>
<dbReference type="Gene3D" id="1.10.418.10">
    <property type="entry name" value="Calponin-like domain"/>
    <property type="match status" value="2"/>
</dbReference>
<evidence type="ECO:0008006" key="22">
    <source>
        <dbReference type="Google" id="ProtNLM"/>
    </source>
</evidence>
<dbReference type="PANTHER" id="PTHR14514">
    <property type="entry name" value="PKA ANCHORING PROTEIN"/>
    <property type="match status" value="1"/>
</dbReference>
<feature type="compositionally biased region" description="Basic and acidic residues" evidence="16">
    <location>
        <begin position="4300"/>
        <end position="4311"/>
    </location>
</feature>
<keyword evidence="11" id="KW-0206">Cytoskeleton</keyword>
<feature type="coiled-coil region" evidence="15">
    <location>
        <begin position="3482"/>
        <end position="3530"/>
    </location>
</feature>
<evidence type="ECO:0000256" key="8">
    <source>
        <dbReference type="ARBA" id="ARBA00023054"/>
    </source>
</evidence>
<feature type="region of interest" description="Disordered" evidence="16">
    <location>
        <begin position="4153"/>
        <end position="4173"/>
    </location>
</feature>
<dbReference type="InterPro" id="IPR018159">
    <property type="entry name" value="Spectrin/alpha-actinin"/>
</dbReference>
<keyword evidence="4" id="KW-0597">Phosphoprotein</keyword>
<dbReference type="InterPro" id="IPR001589">
    <property type="entry name" value="Actinin_actin-bd_CS"/>
</dbReference>
<dbReference type="PROSITE" id="PS50021">
    <property type="entry name" value="CH"/>
    <property type="match status" value="1"/>
</dbReference>
<dbReference type="FunFam" id="1.20.58.60:FF:000126">
    <property type="entry name" value="Spectrin repeat containing, nuclear envelope 1a"/>
    <property type="match status" value="1"/>
</dbReference>
<feature type="compositionally biased region" description="Low complexity" evidence="16">
    <location>
        <begin position="2432"/>
        <end position="2442"/>
    </location>
</feature>
<feature type="coiled-coil region" evidence="15">
    <location>
        <begin position="5745"/>
        <end position="5772"/>
    </location>
</feature>
<dbReference type="SUPFAM" id="SSF46966">
    <property type="entry name" value="Spectrin repeat"/>
    <property type="match status" value="8"/>
</dbReference>
<feature type="coiled-coil region" evidence="15">
    <location>
        <begin position="1467"/>
        <end position="1494"/>
    </location>
</feature>
<feature type="region of interest" description="Disordered" evidence="16">
    <location>
        <begin position="919"/>
        <end position="947"/>
    </location>
</feature>
<keyword evidence="21" id="KW-1185">Reference proteome</keyword>
<reference evidence="20" key="1">
    <citation type="submission" date="2023-08" db="EMBL/GenBank/DDBJ databases">
        <title>Pelteobagrus vachellii genome.</title>
        <authorList>
            <person name="Liu H."/>
        </authorList>
    </citation>
    <scope>NUCLEOTIDE SEQUENCE</scope>
    <source>
        <strain evidence="20">PRFRI_2022a</strain>
        <tissue evidence="20">Muscle</tissue>
    </source>
</reference>
<feature type="compositionally biased region" description="Polar residues" evidence="16">
    <location>
        <begin position="922"/>
        <end position="947"/>
    </location>
</feature>
<dbReference type="Pfam" id="PF25034">
    <property type="entry name" value="Spectrin_SYNE1"/>
    <property type="match status" value="1"/>
</dbReference>
<evidence type="ECO:0000256" key="11">
    <source>
        <dbReference type="ARBA" id="ARBA00023212"/>
    </source>
</evidence>
<proteinExistence type="inferred from homology"/>
<dbReference type="Proteomes" id="UP001187315">
    <property type="component" value="Unassembled WGS sequence"/>
</dbReference>
<evidence type="ECO:0000256" key="13">
    <source>
        <dbReference type="ARBA" id="ARBA00046312"/>
    </source>
</evidence>
<feature type="domain" description="KASH" evidence="19">
    <location>
        <begin position="6813"/>
        <end position="6872"/>
    </location>
</feature>
<keyword evidence="5 14" id="KW-0812">Transmembrane</keyword>
<feature type="compositionally biased region" description="Low complexity" evidence="16">
    <location>
        <begin position="4117"/>
        <end position="4128"/>
    </location>
</feature>
<dbReference type="SUPFAM" id="SSF47576">
    <property type="entry name" value="Calponin-homology domain, CH-domain"/>
    <property type="match status" value="1"/>
</dbReference>
<evidence type="ECO:0000256" key="12">
    <source>
        <dbReference type="ARBA" id="ARBA00023242"/>
    </source>
</evidence>
<dbReference type="Pfam" id="PF00307">
    <property type="entry name" value="CH"/>
    <property type="match status" value="2"/>
</dbReference>
<dbReference type="PROSITE" id="PS51049">
    <property type="entry name" value="KASH"/>
    <property type="match status" value="1"/>
</dbReference>
<evidence type="ECO:0000256" key="10">
    <source>
        <dbReference type="ARBA" id="ARBA00023203"/>
    </source>
</evidence>
<feature type="region of interest" description="Disordered" evidence="16">
    <location>
        <begin position="2411"/>
        <end position="2451"/>
    </location>
</feature>
<evidence type="ECO:0000256" key="2">
    <source>
        <dbReference type="ARBA" id="ARBA00008619"/>
    </source>
</evidence>
<keyword evidence="3" id="KW-0963">Cytoplasm</keyword>
<evidence type="ECO:0000256" key="15">
    <source>
        <dbReference type="SAM" id="Coils"/>
    </source>
</evidence>
<evidence type="ECO:0000256" key="16">
    <source>
        <dbReference type="SAM" id="MobiDB-lite"/>
    </source>
</evidence>
<feature type="coiled-coil region" evidence="15">
    <location>
        <begin position="2671"/>
        <end position="2698"/>
    </location>
</feature>
<dbReference type="FunFam" id="1.20.58.60:FF:000157">
    <property type="entry name" value="Nesprin-1 isoform 1"/>
    <property type="match status" value="1"/>
</dbReference>
<evidence type="ECO:0000256" key="17">
    <source>
        <dbReference type="SAM" id="Phobius"/>
    </source>
</evidence>
<accession>A0AA88NT23</accession>
<dbReference type="InterPro" id="IPR036872">
    <property type="entry name" value="CH_dom_sf"/>
</dbReference>
<dbReference type="Pfam" id="PF25035">
    <property type="entry name" value="SYNE1"/>
    <property type="match status" value="1"/>
</dbReference>
<feature type="region of interest" description="Disordered" evidence="16">
    <location>
        <begin position="1020"/>
        <end position="1052"/>
    </location>
</feature>
<keyword evidence="8 15" id="KW-0175">Coiled coil</keyword>
<gene>
    <name evidence="20" type="ORF">Q7C36_003195</name>
</gene>
<dbReference type="InterPro" id="IPR012315">
    <property type="entry name" value="KASH"/>
</dbReference>
<evidence type="ECO:0000256" key="5">
    <source>
        <dbReference type="ARBA" id="ARBA00022692"/>
    </source>
</evidence>
<dbReference type="GO" id="GO:0005640">
    <property type="term" value="C:nuclear outer membrane"/>
    <property type="evidence" value="ECO:0007669"/>
    <property type="project" value="UniProtKB-SubCell"/>
</dbReference>
<feature type="coiled-coil region" evidence="15">
    <location>
        <begin position="2026"/>
        <end position="2053"/>
    </location>
</feature>
<feature type="region of interest" description="Disordered" evidence="16">
    <location>
        <begin position="831"/>
        <end position="863"/>
    </location>
</feature>
<evidence type="ECO:0000256" key="4">
    <source>
        <dbReference type="ARBA" id="ARBA00022553"/>
    </source>
</evidence>
<organism evidence="20 21">
    <name type="scientific">Tachysurus vachellii</name>
    <name type="common">Darkbarbel catfish</name>
    <name type="synonym">Pelteobagrus vachellii</name>
    <dbReference type="NCBI Taxonomy" id="175792"/>
    <lineage>
        <taxon>Eukaryota</taxon>
        <taxon>Metazoa</taxon>
        <taxon>Chordata</taxon>
        <taxon>Craniata</taxon>
        <taxon>Vertebrata</taxon>
        <taxon>Euteleostomi</taxon>
        <taxon>Actinopterygii</taxon>
        <taxon>Neopterygii</taxon>
        <taxon>Teleostei</taxon>
        <taxon>Ostariophysi</taxon>
        <taxon>Siluriformes</taxon>
        <taxon>Bagridae</taxon>
        <taxon>Tachysurus</taxon>
    </lineage>
</organism>
<evidence type="ECO:0000256" key="7">
    <source>
        <dbReference type="ARBA" id="ARBA00022989"/>
    </source>
</evidence>
<dbReference type="SMART" id="SM00150">
    <property type="entry name" value="SPEC"/>
    <property type="match status" value="9"/>
</dbReference>
<comment type="similarity">
    <text evidence="2">Belongs to the nesprin family.</text>
</comment>
<feature type="coiled-coil region" evidence="15">
    <location>
        <begin position="3592"/>
        <end position="3619"/>
    </location>
</feature>
<evidence type="ECO:0000313" key="21">
    <source>
        <dbReference type="Proteomes" id="UP001187315"/>
    </source>
</evidence>
<feature type="compositionally biased region" description="Polar residues" evidence="16">
    <location>
        <begin position="6791"/>
        <end position="6809"/>
    </location>
</feature>
<dbReference type="Pfam" id="PF10541">
    <property type="entry name" value="KASH"/>
    <property type="match status" value="1"/>
</dbReference>
<evidence type="ECO:0000256" key="3">
    <source>
        <dbReference type="ARBA" id="ARBA00022490"/>
    </source>
</evidence>
<feature type="region of interest" description="Disordered" evidence="16">
    <location>
        <begin position="6366"/>
        <end position="6429"/>
    </location>
</feature>
<keyword evidence="7 17" id="KW-1133">Transmembrane helix</keyword>
<feature type="compositionally biased region" description="Polar residues" evidence="16">
    <location>
        <begin position="6380"/>
        <end position="6391"/>
    </location>
</feature>
<feature type="region of interest" description="Disordered" evidence="16">
    <location>
        <begin position="4100"/>
        <end position="4131"/>
    </location>
</feature>
<dbReference type="PANTHER" id="PTHR14514:SF4">
    <property type="entry name" value="NESPRIN-2"/>
    <property type="match status" value="1"/>
</dbReference>
<dbReference type="GO" id="GO:0005856">
    <property type="term" value="C:cytoskeleton"/>
    <property type="evidence" value="ECO:0007669"/>
    <property type="project" value="UniProtKB-SubCell"/>
</dbReference>
<evidence type="ECO:0000256" key="9">
    <source>
        <dbReference type="ARBA" id="ARBA00023136"/>
    </source>
</evidence>
<dbReference type="InterPro" id="IPR001715">
    <property type="entry name" value="CH_dom"/>
</dbReference>